<evidence type="ECO:0000313" key="1">
    <source>
        <dbReference type="EMBL" id="NFV80719.1"/>
    </source>
</evidence>
<reference evidence="1 2" key="1">
    <citation type="submission" date="2020-02" db="EMBL/GenBank/DDBJ databases">
        <authorList>
            <person name="Dziuba M."/>
            <person name="Kuznetsov B."/>
            <person name="Mardanov A."/>
            <person name="Ravin N."/>
            <person name="Grouzdev D."/>
        </authorList>
    </citation>
    <scope>NUCLEOTIDE SEQUENCE [LARGE SCALE GENOMIC DNA]</scope>
    <source>
        <strain evidence="1 2">SpK</strain>
    </source>
</reference>
<dbReference type="RefSeq" id="WP_163679481.1">
    <property type="nucleotide sequence ID" value="NZ_JAAIYP010000038.1"/>
</dbReference>
<comment type="caution">
    <text evidence="1">The sequence shown here is derived from an EMBL/GenBank/DDBJ whole genome shotgun (WGS) entry which is preliminary data.</text>
</comment>
<protein>
    <submittedName>
        <fullName evidence="1">Uncharacterized protein</fullName>
    </submittedName>
</protein>
<sequence>MWNISLADYVWGSKKDSQSGFYGEATNSAYSLPTDSSGKTRLPTQADLTAATKPEDKLTLLRQMADVVNVQADAALATGRADSLSGMTQSAKDVLNQLSGVVDGLRDSDGKVAESYQSGIANALGSLRQVMDSIGTLSSRASSDVAAQVTSDLTAMDDQASDLAKSAGGTWRRTGSTFRADPTKLVDILV</sequence>
<accession>A0A7C9QUW3</accession>
<gene>
    <name evidence="1" type="ORF">G4223_11430</name>
</gene>
<keyword evidence="2" id="KW-1185">Reference proteome</keyword>
<evidence type="ECO:0000313" key="2">
    <source>
        <dbReference type="Proteomes" id="UP000480684"/>
    </source>
</evidence>
<proteinExistence type="predicted"/>
<name>A0A7C9QUW3_9PROT</name>
<dbReference type="EMBL" id="JAAIYP010000038">
    <property type="protein sequence ID" value="NFV80719.1"/>
    <property type="molecule type" value="Genomic_DNA"/>
</dbReference>
<organism evidence="1 2">
    <name type="scientific">Magnetospirillum aberrantis SpK</name>
    <dbReference type="NCBI Taxonomy" id="908842"/>
    <lineage>
        <taxon>Bacteria</taxon>
        <taxon>Pseudomonadati</taxon>
        <taxon>Pseudomonadota</taxon>
        <taxon>Alphaproteobacteria</taxon>
        <taxon>Rhodospirillales</taxon>
        <taxon>Rhodospirillaceae</taxon>
        <taxon>Magnetospirillum</taxon>
    </lineage>
</organism>
<dbReference type="Proteomes" id="UP000480684">
    <property type="component" value="Unassembled WGS sequence"/>
</dbReference>
<dbReference type="AlphaFoldDB" id="A0A7C9QUW3"/>